<dbReference type="PANTHER" id="PTHR32089:SF112">
    <property type="entry name" value="LYSOZYME-LIKE PROTEIN-RELATED"/>
    <property type="match status" value="1"/>
</dbReference>
<keyword evidence="6" id="KW-0812">Transmembrane</keyword>
<evidence type="ECO:0000256" key="6">
    <source>
        <dbReference type="SAM" id="Phobius"/>
    </source>
</evidence>
<dbReference type="SUPFAM" id="SSF103190">
    <property type="entry name" value="Sensory domain-like"/>
    <property type="match status" value="1"/>
</dbReference>
<reference evidence="9 10" key="1">
    <citation type="journal article" date="2018" name="Sci. Adv.">
        <title>Multi-heme cytochromes provide a pathway for survival in energy-limited environments.</title>
        <authorList>
            <person name="Deng X."/>
            <person name="Dohmae N."/>
            <person name="Nealson K.H."/>
            <person name="Hashimoto K."/>
            <person name="Okamoto A."/>
        </authorList>
    </citation>
    <scope>NUCLEOTIDE SEQUENCE [LARGE SCALE GENOMIC DNA]</scope>
    <source>
        <strain evidence="9 10">IS5</strain>
    </source>
</reference>
<name>A0A2Z6AZN1_9BACT</name>
<evidence type="ECO:0000256" key="3">
    <source>
        <dbReference type="ARBA" id="ARBA00029447"/>
    </source>
</evidence>
<keyword evidence="6" id="KW-1133">Transmembrane helix</keyword>
<dbReference type="CDD" id="cd11386">
    <property type="entry name" value="MCP_signal"/>
    <property type="match status" value="1"/>
</dbReference>
<evidence type="ECO:0000313" key="9">
    <source>
        <dbReference type="EMBL" id="BBD08731.1"/>
    </source>
</evidence>
<evidence type="ECO:0000256" key="1">
    <source>
        <dbReference type="ARBA" id="ARBA00004370"/>
    </source>
</evidence>
<feature type="domain" description="HAMP" evidence="8">
    <location>
        <begin position="334"/>
        <end position="386"/>
    </location>
</feature>
<evidence type="ECO:0000256" key="2">
    <source>
        <dbReference type="ARBA" id="ARBA00023224"/>
    </source>
</evidence>
<evidence type="ECO:0000313" key="10">
    <source>
        <dbReference type="Proteomes" id="UP000269883"/>
    </source>
</evidence>
<keyword evidence="6" id="KW-0472">Membrane</keyword>
<dbReference type="Pfam" id="PF17201">
    <property type="entry name" value="Cache_3-Cache_2"/>
    <property type="match status" value="1"/>
</dbReference>
<dbReference type="GO" id="GO:0006935">
    <property type="term" value="P:chemotaxis"/>
    <property type="evidence" value="ECO:0007669"/>
    <property type="project" value="UniProtKB-ARBA"/>
</dbReference>
<dbReference type="OrthoDB" id="9816383at2"/>
<dbReference type="Pfam" id="PF00015">
    <property type="entry name" value="MCPsignal"/>
    <property type="match status" value="1"/>
</dbReference>
<keyword evidence="10" id="KW-1185">Reference proteome</keyword>
<dbReference type="SMART" id="SM00304">
    <property type="entry name" value="HAMP"/>
    <property type="match status" value="1"/>
</dbReference>
<gene>
    <name evidence="9" type="ORF">DFE_2005</name>
</gene>
<comment type="subcellular location">
    <subcellularLocation>
        <location evidence="1">Membrane</location>
    </subcellularLocation>
</comment>
<dbReference type="FunFam" id="1.10.287.950:FF:000001">
    <property type="entry name" value="Methyl-accepting chemotaxis sensory transducer"/>
    <property type="match status" value="1"/>
</dbReference>
<dbReference type="SUPFAM" id="SSF58104">
    <property type="entry name" value="Methyl-accepting chemotaxis protein (MCP) signaling domain"/>
    <property type="match status" value="1"/>
</dbReference>
<dbReference type="SMART" id="SM00283">
    <property type="entry name" value="MA"/>
    <property type="match status" value="1"/>
</dbReference>
<evidence type="ECO:0000256" key="5">
    <source>
        <dbReference type="SAM" id="MobiDB-lite"/>
    </source>
</evidence>
<evidence type="ECO:0000256" key="4">
    <source>
        <dbReference type="PROSITE-ProRule" id="PRU00284"/>
    </source>
</evidence>
<dbReference type="Proteomes" id="UP000269883">
    <property type="component" value="Chromosome"/>
</dbReference>
<evidence type="ECO:0000259" key="7">
    <source>
        <dbReference type="PROSITE" id="PS50111"/>
    </source>
</evidence>
<dbReference type="EMBL" id="AP017378">
    <property type="protein sequence ID" value="BBD08731.1"/>
    <property type="molecule type" value="Genomic_DNA"/>
</dbReference>
<organism evidence="9 10">
    <name type="scientific">Desulfovibrio ferrophilus</name>
    <dbReference type="NCBI Taxonomy" id="241368"/>
    <lineage>
        <taxon>Bacteria</taxon>
        <taxon>Pseudomonadati</taxon>
        <taxon>Thermodesulfobacteriota</taxon>
        <taxon>Desulfovibrionia</taxon>
        <taxon>Desulfovibrionales</taxon>
        <taxon>Desulfovibrionaceae</taxon>
        <taxon>Desulfovibrio</taxon>
    </lineage>
</organism>
<evidence type="ECO:0000259" key="8">
    <source>
        <dbReference type="PROSITE" id="PS50885"/>
    </source>
</evidence>
<feature type="region of interest" description="Disordered" evidence="5">
    <location>
        <begin position="385"/>
        <end position="406"/>
    </location>
</feature>
<dbReference type="Gene3D" id="6.10.340.10">
    <property type="match status" value="1"/>
</dbReference>
<dbReference type="KEGG" id="dfl:DFE_2005"/>
<keyword evidence="2 4" id="KW-0807">Transducer</keyword>
<proteinExistence type="inferred from homology"/>
<dbReference type="InterPro" id="IPR033462">
    <property type="entry name" value="Cache_3-Cache_2"/>
</dbReference>
<dbReference type="Pfam" id="PF00672">
    <property type="entry name" value="HAMP"/>
    <property type="match status" value="1"/>
</dbReference>
<dbReference type="PROSITE" id="PS50111">
    <property type="entry name" value="CHEMOTAXIS_TRANSDUC_2"/>
    <property type="match status" value="1"/>
</dbReference>
<accession>A0A2Z6AZN1</accession>
<feature type="transmembrane region" description="Helical" evidence="6">
    <location>
        <begin position="310"/>
        <end position="333"/>
    </location>
</feature>
<dbReference type="GO" id="GO:0016020">
    <property type="term" value="C:membrane"/>
    <property type="evidence" value="ECO:0007669"/>
    <property type="project" value="UniProtKB-SubCell"/>
</dbReference>
<dbReference type="InterPro" id="IPR004089">
    <property type="entry name" value="MCPsignal_dom"/>
</dbReference>
<dbReference type="RefSeq" id="WP_126379081.1">
    <property type="nucleotide sequence ID" value="NZ_AP017378.1"/>
</dbReference>
<dbReference type="InterPro" id="IPR029151">
    <property type="entry name" value="Sensor-like_sf"/>
</dbReference>
<dbReference type="Gene3D" id="1.10.287.950">
    <property type="entry name" value="Methyl-accepting chemotaxis protein"/>
    <property type="match status" value="1"/>
</dbReference>
<dbReference type="PANTHER" id="PTHR32089">
    <property type="entry name" value="METHYL-ACCEPTING CHEMOTAXIS PROTEIN MCPB"/>
    <property type="match status" value="1"/>
</dbReference>
<dbReference type="Gene3D" id="3.30.450.20">
    <property type="entry name" value="PAS domain"/>
    <property type="match status" value="2"/>
</dbReference>
<comment type="similarity">
    <text evidence="3">Belongs to the methyl-accepting chemotaxis (MCP) protein family.</text>
</comment>
<protein>
    <submittedName>
        <fullName evidence="9">Methyl-accepting chemotaxis sensory transducer with Pas/Pac sensor</fullName>
    </submittedName>
</protein>
<dbReference type="AlphaFoldDB" id="A0A2Z6AZN1"/>
<dbReference type="CDD" id="cd06225">
    <property type="entry name" value="HAMP"/>
    <property type="match status" value="1"/>
</dbReference>
<dbReference type="GO" id="GO:0007165">
    <property type="term" value="P:signal transduction"/>
    <property type="evidence" value="ECO:0007669"/>
    <property type="project" value="UniProtKB-KW"/>
</dbReference>
<sequence>MNFNKKLMASVIVTTLVLLTAAVGTTYFISVRSLDFLGHSTMEDLITNLTDTLEMQNSITQEKLVSDLGLMDKEIATQGGFSLAPDEPVTSTMVNQVSKESNTADIPALKLGEETINNNFTLVDSVQNMVGGTSTIFQVLPGRLLRVSTNVKKTDGNRATGTYIPESSAVYKTVMSGETFRGKAFVVNDWYLTAYKPMKDASGKIVAVIYVGRKILTSQLRNVLEKTSYNGEGSCFAALSNGNVIFKKDEFGEPTPETMKALLDAKDEFIEYEQGGKTQLAYVSHYEPWDWHIGLTLDASRLSMGTDRTMLIAGSSITIVGILLAALLFVFLIHRLMKPLRDLSEVTAQIAGGDLDARASYAADDAIGQTVNSVNAMVETLRDKMSEAEQRGDEARQESERAKDAMEAAEQERQRVISLLETINEVTEQALGISASLASGADELAAQAEQIRNGSDIQKTRTQETATAMEEMNATVLEVAQNAGAAAEGADKASGHATEGMEVVTQVIASSKDVASHTNTLTEVLNELGQQAQGIGAIMGVISDIADQTNLLALNAAIEAARAGDAGRGFAVVADEVRKLAEKTMQATGEVESATKAIQNSATNSIEAMTTTSKLVEQSTALSEQSGAKLEEIIDQVRETADRVRSIATAAEQQSATSEEINRSTEEIHTISMETSEGITQSVEAIRQIADLSSNLQQLIGELQKSSGE</sequence>
<feature type="domain" description="Methyl-accepting transducer" evidence="7">
    <location>
        <begin position="433"/>
        <end position="669"/>
    </location>
</feature>
<dbReference type="PROSITE" id="PS50885">
    <property type="entry name" value="HAMP"/>
    <property type="match status" value="1"/>
</dbReference>
<dbReference type="InterPro" id="IPR003660">
    <property type="entry name" value="HAMP_dom"/>
</dbReference>